<proteinExistence type="predicted"/>
<dbReference type="SUPFAM" id="SSF81383">
    <property type="entry name" value="F-box domain"/>
    <property type="match status" value="1"/>
</dbReference>
<dbReference type="PANTHER" id="PTHR31111">
    <property type="entry name" value="BNAA05G37150D PROTEIN-RELATED"/>
    <property type="match status" value="1"/>
</dbReference>
<dbReference type="Pfam" id="PF00646">
    <property type="entry name" value="F-box"/>
    <property type="match status" value="1"/>
</dbReference>
<protein>
    <recommendedName>
        <fullName evidence="2">F-box domain-containing protein</fullName>
    </recommendedName>
</protein>
<dbReference type="InterPro" id="IPR036047">
    <property type="entry name" value="F-box-like_dom_sf"/>
</dbReference>
<evidence type="ECO:0000313" key="4">
    <source>
        <dbReference type="Proteomes" id="UP000187203"/>
    </source>
</evidence>
<evidence type="ECO:0000313" key="3">
    <source>
        <dbReference type="EMBL" id="OMP04004.1"/>
    </source>
</evidence>
<dbReference type="InterPro" id="IPR001810">
    <property type="entry name" value="F-box_dom"/>
</dbReference>
<reference evidence="4" key="1">
    <citation type="submission" date="2013-09" db="EMBL/GenBank/DDBJ databases">
        <title>Corchorus olitorius genome sequencing.</title>
        <authorList>
            <person name="Alam M."/>
            <person name="Haque M.S."/>
            <person name="Islam M.S."/>
            <person name="Emdad E.M."/>
            <person name="Islam M.M."/>
            <person name="Ahmed B."/>
            <person name="Halim A."/>
            <person name="Hossen Q.M.M."/>
            <person name="Hossain M.Z."/>
            <person name="Ahmed R."/>
            <person name="Khan M.M."/>
            <person name="Islam R."/>
            <person name="Rashid M.M."/>
            <person name="Khan S.A."/>
            <person name="Rahman M.S."/>
            <person name="Alam M."/>
            <person name="Yahiya A.S."/>
            <person name="Khan M.S."/>
            <person name="Azam M.S."/>
            <person name="Haque T."/>
            <person name="Lashkar M.Z.H."/>
            <person name="Akhand A.I."/>
            <person name="Morshed G."/>
            <person name="Roy S."/>
            <person name="Uddin K.S."/>
            <person name="Rabeya T."/>
            <person name="Hossain A.S."/>
            <person name="Chowdhury A."/>
            <person name="Snigdha A.R."/>
            <person name="Mortoza M.S."/>
            <person name="Matin S.A."/>
            <person name="Hoque S.M.E."/>
            <person name="Islam M.K."/>
            <person name="Roy D.K."/>
            <person name="Haider R."/>
            <person name="Moosa M.M."/>
            <person name="Elias S.M."/>
            <person name="Hasan A.M."/>
            <person name="Jahan S."/>
            <person name="Shafiuddin M."/>
            <person name="Mahmood N."/>
            <person name="Shommy N.S."/>
        </authorList>
    </citation>
    <scope>NUCLEOTIDE SEQUENCE [LARGE SCALE GENOMIC DNA]</scope>
    <source>
        <strain evidence="4">cv. O-4</strain>
    </source>
</reference>
<sequence>MEMLERLPAKSVGRCRCVSRLWCSSLTDPGFIHKHAMKASENPNINEKLFCLDRYNNLLIKVTPEIYSDDQHSTIDNILEAAEKLVLPKKVPLRPEYGIYVDTCSIVGSCHIALYIVVMLFSPLIWQKKSVGRSFLRAKRIIITWLD</sequence>
<gene>
    <name evidence="3" type="ORF">COLO4_10033</name>
</gene>
<comment type="caution">
    <text evidence="3">The sequence shown here is derived from an EMBL/GenBank/DDBJ whole genome shotgun (WGS) entry which is preliminary data.</text>
</comment>
<evidence type="ECO:0000259" key="2">
    <source>
        <dbReference type="Pfam" id="PF00646"/>
    </source>
</evidence>
<dbReference type="Proteomes" id="UP000187203">
    <property type="component" value="Unassembled WGS sequence"/>
</dbReference>
<organism evidence="3 4">
    <name type="scientific">Corchorus olitorius</name>
    <dbReference type="NCBI Taxonomy" id="93759"/>
    <lineage>
        <taxon>Eukaryota</taxon>
        <taxon>Viridiplantae</taxon>
        <taxon>Streptophyta</taxon>
        <taxon>Embryophyta</taxon>
        <taxon>Tracheophyta</taxon>
        <taxon>Spermatophyta</taxon>
        <taxon>Magnoliopsida</taxon>
        <taxon>eudicotyledons</taxon>
        <taxon>Gunneridae</taxon>
        <taxon>Pentapetalae</taxon>
        <taxon>rosids</taxon>
        <taxon>malvids</taxon>
        <taxon>Malvales</taxon>
        <taxon>Malvaceae</taxon>
        <taxon>Grewioideae</taxon>
        <taxon>Apeibeae</taxon>
        <taxon>Corchorus</taxon>
    </lineage>
</organism>
<dbReference type="PANTHER" id="PTHR31111:SF136">
    <property type="entry name" value="F-BOX ASSOCIATED DOMAIN-CONTAINING PROTEIN"/>
    <property type="match status" value="1"/>
</dbReference>
<dbReference type="OrthoDB" id="1750034at2759"/>
<name>A0A1R3KAB5_9ROSI</name>
<keyword evidence="4" id="KW-1185">Reference proteome</keyword>
<accession>A0A1R3KAB5</accession>
<keyword evidence="1" id="KW-0472">Membrane</keyword>
<keyword evidence="1" id="KW-0812">Transmembrane</keyword>
<feature type="transmembrane region" description="Helical" evidence="1">
    <location>
        <begin position="99"/>
        <end position="126"/>
    </location>
</feature>
<dbReference type="AlphaFoldDB" id="A0A1R3KAB5"/>
<feature type="domain" description="F-box" evidence="2">
    <location>
        <begin position="4"/>
        <end position="33"/>
    </location>
</feature>
<dbReference type="EMBL" id="AWUE01014346">
    <property type="protein sequence ID" value="OMP04004.1"/>
    <property type="molecule type" value="Genomic_DNA"/>
</dbReference>
<evidence type="ECO:0000256" key="1">
    <source>
        <dbReference type="SAM" id="Phobius"/>
    </source>
</evidence>
<keyword evidence="1" id="KW-1133">Transmembrane helix</keyword>